<gene>
    <name evidence="2" type="ORF">COCHEDRAFT_1158489</name>
</gene>
<feature type="compositionally biased region" description="Basic and acidic residues" evidence="1">
    <location>
        <begin position="90"/>
        <end position="99"/>
    </location>
</feature>
<evidence type="ECO:0008006" key="4">
    <source>
        <dbReference type="Google" id="ProtNLM"/>
    </source>
</evidence>
<accession>M2UKQ8</accession>
<feature type="compositionally biased region" description="Basic and acidic residues" evidence="1">
    <location>
        <begin position="65"/>
        <end position="81"/>
    </location>
</feature>
<dbReference type="HOGENOM" id="CLU_1288707_0_0_1"/>
<dbReference type="EMBL" id="KB445580">
    <property type="protein sequence ID" value="EMD88532.1"/>
    <property type="molecule type" value="Genomic_DNA"/>
</dbReference>
<reference evidence="3" key="2">
    <citation type="journal article" date="2013" name="PLoS Genet.">
        <title>Comparative genome structure, secondary metabolite, and effector coding capacity across Cochliobolus pathogens.</title>
        <authorList>
            <person name="Condon B.J."/>
            <person name="Leng Y."/>
            <person name="Wu D."/>
            <person name="Bushley K.E."/>
            <person name="Ohm R.A."/>
            <person name="Otillar R."/>
            <person name="Martin J."/>
            <person name="Schackwitz W."/>
            <person name="Grimwood J."/>
            <person name="MohdZainudin N."/>
            <person name="Xue C."/>
            <person name="Wang R."/>
            <person name="Manning V.A."/>
            <person name="Dhillon B."/>
            <person name="Tu Z.J."/>
            <person name="Steffenson B.J."/>
            <person name="Salamov A."/>
            <person name="Sun H."/>
            <person name="Lowry S."/>
            <person name="LaButti K."/>
            <person name="Han J."/>
            <person name="Copeland A."/>
            <person name="Lindquist E."/>
            <person name="Barry K."/>
            <person name="Schmutz J."/>
            <person name="Baker S.E."/>
            <person name="Ciuffetti L.M."/>
            <person name="Grigoriev I.V."/>
            <person name="Zhong S."/>
            <person name="Turgeon B.G."/>
        </authorList>
    </citation>
    <scope>NUCLEOTIDE SEQUENCE [LARGE SCALE GENOMIC DNA]</scope>
    <source>
        <strain evidence="3">C5 / ATCC 48332 / race O</strain>
    </source>
</reference>
<proteinExistence type="predicted"/>
<feature type="compositionally biased region" description="Polar residues" evidence="1">
    <location>
        <begin position="36"/>
        <end position="57"/>
    </location>
</feature>
<dbReference type="Proteomes" id="UP000016936">
    <property type="component" value="Unassembled WGS sequence"/>
</dbReference>
<evidence type="ECO:0000313" key="3">
    <source>
        <dbReference type="Proteomes" id="UP000016936"/>
    </source>
</evidence>
<name>M2UKQ8_COCH5</name>
<evidence type="ECO:0000313" key="2">
    <source>
        <dbReference type="EMBL" id="EMD88532.1"/>
    </source>
</evidence>
<dbReference type="STRING" id="701091.M2UKQ8"/>
<reference evidence="2 3" key="1">
    <citation type="journal article" date="2012" name="PLoS Pathog.">
        <title>Diverse lifestyles and strategies of plant pathogenesis encoded in the genomes of eighteen Dothideomycetes fungi.</title>
        <authorList>
            <person name="Ohm R.A."/>
            <person name="Feau N."/>
            <person name="Henrissat B."/>
            <person name="Schoch C.L."/>
            <person name="Horwitz B.A."/>
            <person name="Barry K.W."/>
            <person name="Condon B.J."/>
            <person name="Copeland A.C."/>
            <person name="Dhillon B."/>
            <person name="Glaser F."/>
            <person name="Hesse C.N."/>
            <person name="Kosti I."/>
            <person name="LaButti K."/>
            <person name="Lindquist E.A."/>
            <person name="Lucas S."/>
            <person name="Salamov A.A."/>
            <person name="Bradshaw R.E."/>
            <person name="Ciuffetti L."/>
            <person name="Hamelin R.C."/>
            <person name="Kema G.H.J."/>
            <person name="Lawrence C."/>
            <person name="Scott J.A."/>
            <person name="Spatafora J.W."/>
            <person name="Turgeon B.G."/>
            <person name="de Wit P.J.G.M."/>
            <person name="Zhong S."/>
            <person name="Goodwin S.B."/>
            <person name="Grigoriev I.V."/>
        </authorList>
    </citation>
    <scope>NUCLEOTIDE SEQUENCE [LARGE SCALE GENOMIC DNA]</scope>
    <source>
        <strain evidence="3">C5 / ATCC 48332 / race O</strain>
    </source>
</reference>
<dbReference type="AlphaFoldDB" id="M2UKQ8"/>
<evidence type="ECO:0000256" key="1">
    <source>
        <dbReference type="SAM" id="MobiDB-lite"/>
    </source>
</evidence>
<sequence length="216" mass="24582">MRVLEEINVIVRAIESGSIDPTDQGMTNAVPHCHPSESTETSGRSRGEGSASNAQDTDMSKPNLHYRDKGKLTPSRRREQNAFKVTKSNRTRDSLSRKVDCPDHKHHIMYPNLGPSPCRGCGETVMAQVRHHLNRVIHRGRPGAWQCSNCKKDFDDRNLYNVHISPEKRCQLNPQCRDIVREWARLYMLRYPGATRIPSPCKSTILHDAFLLLMNA</sequence>
<protein>
    <recommendedName>
        <fullName evidence="4">C2H2-type domain-containing protein</fullName>
    </recommendedName>
</protein>
<dbReference type="OrthoDB" id="3940153at2759"/>
<keyword evidence="3" id="KW-1185">Reference proteome</keyword>
<dbReference type="eggNOG" id="ENOG502RAAS">
    <property type="taxonomic scope" value="Eukaryota"/>
</dbReference>
<dbReference type="OMA" id="WARLYML"/>
<feature type="region of interest" description="Disordered" evidence="1">
    <location>
        <begin position="18"/>
        <end position="99"/>
    </location>
</feature>
<organism evidence="2 3">
    <name type="scientific">Cochliobolus heterostrophus (strain C5 / ATCC 48332 / race O)</name>
    <name type="common">Southern corn leaf blight fungus</name>
    <name type="synonym">Bipolaris maydis</name>
    <dbReference type="NCBI Taxonomy" id="701091"/>
    <lineage>
        <taxon>Eukaryota</taxon>
        <taxon>Fungi</taxon>
        <taxon>Dikarya</taxon>
        <taxon>Ascomycota</taxon>
        <taxon>Pezizomycotina</taxon>
        <taxon>Dothideomycetes</taxon>
        <taxon>Pleosporomycetidae</taxon>
        <taxon>Pleosporales</taxon>
        <taxon>Pleosporineae</taxon>
        <taxon>Pleosporaceae</taxon>
        <taxon>Bipolaris</taxon>
    </lineage>
</organism>